<dbReference type="InterPro" id="IPR006170">
    <property type="entry name" value="PBP/GOBP"/>
</dbReference>
<dbReference type="PANTHER" id="PTHR21364">
    <property type="entry name" value="GENERAL ODORANT-BINDING PROTEIN 19A"/>
    <property type="match status" value="1"/>
</dbReference>
<accession>A0ABM1N917</accession>
<feature type="chain" id="PRO_5046099180" evidence="1">
    <location>
        <begin position="20"/>
        <end position="246"/>
    </location>
</feature>
<keyword evidence="1" id="KW-0732">Signal</keyword>
<organism evidence="2 3">
    <name type="scientific">Nicrophorus vespilloides</name>
    <name type="common">Boreal carrion beetle</name>
    <dbReference type="NCBI Taxonomy" id="110193"/>
    <lineage>
        <taxon>Eukaryota</taxon>
        <taxon>Metazoa</taxon>
        <taxon>Ecdysozoa</taxon>
        <taxon>Arthropoda</taxon>
        <taxon>Hexapoda</taxon>
        <taxon>Insecta</taxon>
        <taxon>Pterygota</taxon>
        <taxon>Neoptera</taxon>
        <taxon>Endopterygota</taxon>
        <taxon>Coleoptera</taxon>
        <taxon>Polyphaga</taxon>
        <taxon>Staphyliniformia</taxon>
        <taxon>Silphidae</taxon>
        <taxon>Nicrophorinae</taxon>
        <taxon>Nicrophorus</taxon>
    </lineage>
</organism>
<dbReference type="InterPro" id="IPR036728">
    <property type="entry name" value="PBP_GOBP_sf"/>
</dbReference>
<feature type="signal peptide" evidence="1">
    <location>
        <begin position="1"/>
        <end position="19"/>
    </location>
</feature>
<dbReference type="Proteomes" id="UP000695000">
    <property type="component" value="Unplaced"/>
</dbReference>
<dbReference type="SMART" id="SM00708">
    <property type="entry name" value="PhBP"/>
    <property type="match status" value="2"/>
</dbReference>
<dbReference type="RefSeq" id="XP_017783317.1">
    <property type="nucleotide sequence ID" value="XM_017927828.1"/>
</dbReference>
<gene>
    <name evidence="3" type="primary">LOC108567397</name>
</gene>
<dbReference type="Pfam" id="PF01395">
    <property type="entry name" value="PBP_GOBP"/>
    <property type="match status" value="2"/>
</dbReference>
<protein>
    <submittedName>
        <fullName evidence="3">Uncharacterized protein LOC108567397 isoform X2</fullName>
    </submittedName>
</protein>
<keyword evidence="2" id="KW-1185">Reference proteome</keyword>
<dbReference type="CDD" id="cd23992">
    <property type="entry name" value="PBP_GOBP"/>
    <property type="match status" value="2"/>
</dbReference>
<evidence type="ECO:0000313" key="3">
    <source>
        <dbReference type="RefSeq" id="XP_017783317.1"/>
    </source>
</evidence>
<dbReference type="Gene3D" id="1.10.238.20">
    <property type="entry name" value="Pheromone/general odorant binding protein domain"/>
    <property type="match status" value="2"/>
</dbReference>
<dbReference type="SUPFAM" id="SSF47565">
    <property type="entry name" value="Insect pheromone/odorant-binding proteins"/>
    <property type="match status" value="2"/>
</dbReference>
<reference evidence="3" key="1">
    <citation type="submission" date="2025-08" db="UniProtKB">
        <authorList>
            <consortium name="RefSeq"/>
        </authorList>
    </citation>
    <scope>IDENTIFICATION</scope>
    <source>
        <tissue evidence="3">Whole Larva</tissue>
    </source>
</reference>
<dbReference type="GeneID" id="108567397"/>
<sequence length="246" mass="27248">MSKVVVLFILAFATTAIFCAEKNIPAAYKVIGKSIRASCLAETGANEDVVNAANDGVFPNDKPLWCYLKCLFQRMGTVKGENIDFKKLMTVFPGKISDTYVPGFKYCKDNAPVGADGCETLFLFNKCLFEHNPECADTNVPAVFKDIAKSLRATCLAETGANEDVVNAVFKGEFGNDKQVWCYFKCILEKMGKMISEVLMRPASNIAKMAQLELISVRQFSCLINACTSIIQRYFSSFKSPFLYTS</sequence>
<dbReference type="PANTHER" id="PTHR21364:SF2">
    <property type="entry name" value="GENERAL ODORANT-BINDING PROTEIN 19A"/>
    <property type="match status" value="1"/>
</dbReference>
<evidence type="ECO:0000313" key="2">
    <source>
        <dbReference type="Proteomes" id="UP000695000"/>
    </source>
</evidence>
<name>A0ABM1N917_NICVS</name>
<proteinExistence type="predicted"/>
<evidence type="ECO:0000256" key="1">
    <source>
        <dbReference type="SAM" id="SignalP"/>
    </source>
</evidence>